<reference evidence="2 3" key="1">
    <citation type="submission" date="2019-09" db="EMBL/GenBank/DDBJ databases">
        <title>In-depth cultivation of the pig gut microbiome towards novel bacterial diversity and tailored functional studies.</title>
        <authorList>
            <person name="Wylensek D."/>
            <person name="Hitch T.C.A."/>
            <person name="Clavel T."/>
        </authorList>
    </citation>
    <scope>NUCLEOTIDE SEQUENCE [LARGE SCALE GENOMIC DNA]</scope>
    <source>
        <strain evidence="2 3">WCA3-693-APC-4?</strain>
    </source>
</reference>
<dbReference type="InterPro" id="IPR029063">
    <property type="entry name" value="SAM-dependent_MTases_sf"/>
</dbReference>
<dbReference type="Pfam" id="PF08484">
    <property type="entry name" value="Methyltransf_14"/>
    <property type="match status" value="1"/>
</dbReference>
<dbReference type="EMBL" id="VUNQ01000002">
    <property type="protein sequence ID" value="MSU00249.1"/>
    <property type="molecule type" value="Genomic_DNA"/>
</dbReference>
<evidence type="ECO:0000313" key="3">
    <source>
        <dbReference type="Proteomes" id="UP000469523"/>
    </source>
</evidence>
<dbReference type="SUPFAM" id="SSF53335">
    <property type="entry name" value="S-adenosyl-L-methionine-dependent methyltransferases"/>
    <property type="match status" value="1"/>
</dbReference>
<dbReference type="InterPro" id="IPR036390">
    <property type="entry name" value="WH_DNA-bd_sf"/>
</dbReference>
<protein>
    <submittedName>
        <fullName evidence="2">Winged helix-turn-helix transcriptional regulator</fullName>
    </submittedName>
</protein>
<dbReference type="Proteomes" id="UP000469523">
    <property type="component" value="Unassembled WGS sequence"/>
</dbReference>
<dbReference type="InterPro" id="IPR013691">
    <property type="entry name" value="MeTrfase_14"/>
</dbReference>
<proteinExistence type="predicted"/>
<dbReference type="Pfam" id="PF13412">
    <property type="entry name" value="HTH_24"/>
    <property type="match status" value="1"/>
</dbReference>
<evidence type="ECO:0000259" key="1">
    <source>
        <dbReference type="Pfam" id="PF08484"/>
    </source>
</evidence>
<accession>A0A6N7XDY1</accession>
<organism evidence="2 3">
    <name type="scientific">Tissierella pigra</name>
    <dbReference type="NCBI Taxonomy" id="2607614"/>
    <lineage>
        <taxon>Bacteria</taxon>
        <taxon>Bacillati</taxon>
        <taxon>Bacillota</taxon>
        <taxon>Tissierellia</taxon>
        <taxon>Tissierellales</taxon>
        <taxon>Tissierellaceae</taxon>
        <taxon>Tissierella</taxon>
    </lineage>
</organism>
<dbReference type="InterPro" id="IPR036388">
    <property type="entry name" value="WH-like_DNA-bd_sf"/>
</dbReference>
<gene>
    <name evidence="2" type="ORF">FYJ83_02045</name>
</gene>
<keyword evidence="3" id="KW-1185">Reference proteome</keyword>
<comment type="caution">
    <text evidence="2">The sequence shown here is derived from an EMBL/GenBank/DDBJ whole genome shotgun (WGS) entry which is preliminary data.</text>
</comment>
<sequence>MNFIKEIRFLTPTSELKELTILQHIENNEDTTQKELADMVNAAPSMINVYINAYEEKGYIEREYISSKVVKYKITSDGIRRKNFLLITYLHELMKLYKLAKENIERFIKDLENRGYKNILLYGAGEVAETILSVIRDRENIKLNIVALIDDDLSLQDKMLMGYKIIPLEEARNHNHDAIVITSYTYEDSIRRRLEEVGYDGGRVVRFFG</sequence>
<dbReference type="Gene3D" id="3.40.50.720">
    <property type="entry name" value="NAD(P)-binding Rossmann-like Domain"/>
    <property type="match status" value="1"/>
</dbReference>
<dbReference type="AlphaFoldDB" id="A0A6N7XDY1"/>
<dbReference type="RefSeq" id="WP_154438592.1">
    <property type="nucleotide sequence ID" value="NZ_VUNQ01000002.1"/>
</dbReference>
<dbReference type="SUPFAM" id="SSF46785">
    <property type="entry name" value="Winged helix' DNA-binding domain"/>
    <property type="match status" value="1"/>
</dbReference>
<name>A0A6N7XDY1_9FIRM</name>
<dbReference type="Gene3D" id="1.10.10.10">
    <property type="entry name" value="Winged helix-like DNA-binding domain superfamily/Winged helix DNA-binding domain"/>
    <property type="match status" value="1"/>
</dbReference>
<evidence type="ECO:0000313" key="2">
    <source>
        <dbReference type="EMBL" id="MSU00249.1"/>
    </source>
</evidence>
<feature type="domain" description="C-methyltransferase" evidence="1">
    <location>
        <begin position="97"/>
        <end position="205"/>
    </location>
</feature>